<name>A0AAU0MFN5_9MICO</name>
<dbReference type="KEGG" id="mliy:RYJ27_11250"/>
<gene>
    <name evidence="1" type="ORF">RYJ27_11250</name>
</gene>
<dbReference type="AlphaFoldDB" id="A0AAU0MFN5"/>
<proteinExistence type="predicted"/>
<dbReference type="EMBL" id="CP137080">
    <property type="protein sequence ID" value="WOQ69262.1"/>
    <property type="molecule type" value="Genomic_DNA"/>
</dbReference>
<organism evidence="1 2">
    <name type="scientific">Microbacterium limosum</name>
    <dbReference type="NCBI Taxonomy" id="3079935"/>
    <lineage>
        <taxon>Bacteria</taxon>
        <taxon>Bacillati</taxon>
        <taxon>Actinomycetota</taxon>
        <taxon>Actinomycetes</taxon>
        <taxon>Micrococcales</taxon>
        <taxon>Microbacteriaceae</taxon>
        <taxon>Microbacterium</taxon>
    </lineage>
</organism>
<dbReference type="Proteomes" id="UP001329313">
    <property type="component" value="Chromosome"/>
</dbReference>
<evidence type="ECO:0000313" key="2">
    <source>
        <dbReference type="Proteomes" id="UP001329313"/>
    </source>
</evidence>
<evidence type="ECO:0000313" key="1">
    <source>
        <dbReference type="EMBL" id="WOQ69262.1"/>
    </source>
</evidence>
<protein>
    <submittedName>
        <fullName evidence="1">Uncharacterized protein</fullName>
    </submittedName>
</protein>
<sequence length="68" mass="7603">MKKAFILAALTVIVIASFLAGSRQGRAQYDAVRDAAGSVWNDRTVKKIRKRASKKFRRAVKRAQKQLG</sequence>
<keyword evidence="2" id="KW-1185">Reference proteome</keyword>
<dbReference type="RefSeq" id="WP_330170393.1">
    <property type="nucleotide sequence ID" value="NZ_CP137080.1"/>
</dbReference>
<accession>A0AAU0MFN5</accession>
<reference evidence="1 2" key="1">
    <citation type="submission" date="2023-10" db="EMBL/GenBank/DDBJ databases">
        <title>Y20.</title>
        <authorList>
            <person name="Zhang G."/>
            <person name="Ding Y."/>
        </authorList>
    </citation>
    <scope>NUCLEOTIDE SEQUENCE [LARGE SCALE GENOMIC DNA]</scope>
    <source>
        <strain evidence="1 2">Y20</strain>
    </source>
</reference>